<comment type="subcellular location">
    <subcellularLocation>
        <location evidence="1">Cell membrane</location>
        <topology evidence="1">Multi-pass membrane protein</topology>
    </subcellularLocation>
</comment>
<dbReference type="PIRSF" id="PIRSF035875">
    <property type="entry name" value="RNase_BN"/>
    <property type="match status" value="1"/>
</dbReference>
<feature type="transmembrane region" description="Helical" evidence="6">
    <location>
        <begin position="105"/>
        <end position="129"/>
    </location>
</feature>
<comment type="caution">
    <text evidence="7">The sequence shown here is derived from an EMBL/GenBank/DDBJ whole genome shotgun (WGS) entry which is preliminary data.</text>
</comment>
<keyword evidence="8" id="KW-1185">Reference proteome</keyword>
<feature type="transmembrane region" description="Helical" evidence="6">
    <location>
        <begin position="191"/>
        <end position="211"/>
    </location>
</feature>
<dbReference type="EMBL" id="JBBLZC010000004">
    <property type="protein sequence ID" value="MEK0082520.1"/>
    <property type="molecule type" value="Genomic_DNA"/>
</dbReference>
<evidence type="ECO:0000313" key="7">
    <source>
        <dbReference type="EMBL" id="MEK0082520.1"/>
    </source>
</evidence>
<evidence type="ECO:0000256" key="4">
    <source>
        <dbReference type="ARBA" id="ARBA00022989"/>
    </source>
</evidence>
<keyword evidence="3 6" id="KW-0812">Transmembrane</keyword>
<evidence type="ECO:0000256" key="1">
    <source>
        <dbReference type="ARBA" id="ARBA00004651"/>
    </source>
</evidence>
<evidence type="ECO:0000256" key="6">
    <source>
        <dbReference type="SAM" id="Phobius"/>
    </source>
</evidence>
<dbReference type="RefSeq" id="WP_418158375.1">
    <property type="nucleotide sequence ID" value="NZ_JBBLZC010000004.1"/>
</dbReference>
<keyword evidence="5 6" id="KW-0472">Membrane</keyword>
<dbReference type="PANTHER" id="PTHR30213:SF0">
    <property type="entry name" value="UPF0761 MEMBRANE PROTEIN YIHY"/>
    <property type="match status" value="1"/>
</dbReference>
<name>A0ABU8XMV7_9PROT</name>
<protein>
    <submittedName>
        <fullName evidence="7">YihY/virulence factor BrkB family protein</fullName>
    </submittedName>
</protein>
<proteinExistence type="predicted"/>
<feature type="transmembrane region" description="Helical" evidence="6">
    <location>
        <begin position="223"/>
        <end position="245"/>
    </location>
</feature>
<dbReference type="PANTHER" id="PTHR30213">
    <property type="entry name" value="INNER MEMBRANE PROTEIN YHJD"/>
    <property type="match status" value="1"/>
</dbReference>
<gene>
    <name evidence="7" type="ORF">U1T56_05120</name>
</gene>
<keyword evidence="2" id="KW-1003">Cell membrane</keyword>
<evidence type="ECO:0000256" key="2">
    <source>
        <dbReference type="ARBA" id="ARBA00022475"/>
    </source>
</evidence>
<dbReference type="Pfam" id="PF03631">
    <property type="entry name" value="Virul_fac_BrkB"/>
    <property type="match status" value="1"/>
</dbReference>
<dbReference type="NCBIfam" id="TIGR00765">
    <property type="entry name" value="yihY_not_rbn"/>
    <property type="match status" value="1"/>
</dbReference>
<evidence type="ECO:0000313" key="8">
    <source>
        <dbReference type="Proteomes" id="UP001375743"/>
    </source>
</evidence>
<feature type="transmembrane region" description="Helical" evidence="6">
    <location>
        <begin position="257"/>
        <end position="279"/>
    </location>
</feature>
<sequence>MPAGGAGRTAASPTEIPAKGWWAVVQRVWAEIGKDNMTIIAAGCAFYAMLALFPAITALVSIYGLVADPAAIEQHIGTLQGVLPQEAAKLIVDQMHSVASTTTGALGWSAALAILLALYSASSGVKTLFTALNVAYEEEEDRSFLRFNLTALVFTFLAIVSIIIGLGIIVGVPAVLAYLPLGPFAEWGVRIASWLVLLALVIVGLAMIYRFGPSRAPANWRWLTPGSITAAVLWLLASAAFSFYAAHFGSYNKTYGALAGVIILLMWLYISAFVILLGAELNAELELQTEKDTTTGRPEPMGERQAYVADHVVGGRTV</sequence>
<organism evidence="7 8">
    <name type="scientific">Benzoatithermus flavus</name>
    <dbReference type="NCBI Taxonomy" id="3108223"/>
    <lineage>
        <taxon>Bacteria</taxon>
        <taxon>Pseudomonadati</taxon>
        <taxon>Pseudomonadota</taxon>
        <taxon>Alphaproteobacteria</taxon>
        <taxon>Geminicoccales</taxon>
        <taxon>Geminicoccaceae</taxon>
        <taxon>Benzoatithermus</taxon>
    </lineage>
</organism>
<feature type="transmembrane region" description="Helical" evidence="6">
    <location>
        <begin position="149"/>
        <end position="179"/>
    </location>
</feature>
<dbReference type="Proteomes" id="UP001375743">
    <property type="component" value="Unassembled WGS sequence"/>
</dbReference>
<feature type="transmembrane region" description="Helical" evidence="6">
    <location>
        <begin position="44"/>
        <end position="66"/>
    </location>
</feature>
<evidence type="ECO:0000256" key="3">
    <source>
        <dbReference type="ARBA" id="ARBA00022692"/>
    </source>
</evidence>
<accession>A0ABU8XMV7</accession>
<evidence type="ECO:0000256" key="5">
    <source>
        <dbReference type="ARBA" id="ARBA00023136"/>
    </source>
</evidence>
<reference evidence="7 8" key="1">
    <citation type="submission" date="2024-01" db="EMBL/GenBank/DDBJ databases">
        <title>Multi-omics insights into the function and evolution of sodium benzoate biodegradation pathways in Benzoatithermus flavus gen. nov., sp. nov. from hot spring.</title>
        <authorList>
            <person name="Hu C.-J."/>
            <person name="Li W.-J."/>
        </authorList>
    </citation>
    <scope>NUCLEOTIDE SEQUENCE [LARGE SCALE GENOMIC DNA]</scope>
    <source>
        <strain evidence="7 8">SYSU G07066</strain>
    </source>
</reference>
<dbReference type="InterPro" id="IPR017039">
    <property type="entry name" value="Virul_fac_BrkB"/>
</dbReference>
<keyword evidence="4 6" id="KW-1133">Transmembrane helix</keyword>